<dbReference type="EMBL" id="KM972265">
    <property type="protein sequence ID" value="AKE80076.1"/>
    <property type="molecule type" value="Genomic_DNA"/>
</dbReference>
<keyword evidence="1" id="KW-1133">Transmembrane helix</keyword>
<evidence type="ECO:0000313" key="3">
    <source>
        <dbReference type="EMBL" id="AKE80118.1"/>
    </source>
</evidence>
<dbReference type="NCBIfam" id="TIGR04370">
    <property type="entry name" value="glyco_rpt_poly"/>
    <property type="match status" value="1"/>
</dbReference>
<feature type="transmembrane region" description="Helical" evidence="1">
    <location>
        <begin position="181"/>
        <end position="198"/>
    </location>
</feature>
<feature type="transmembrane region" description="Helical" evidence="1">
    <location>
        <begin position="210"/>
        <end position="241"/>
    </location>
</feature>
<feature type="transmembrane region" description="Helical" evidence="1">
    <location>
        <begin position="30"/>
        <end position="46"/>
    </location>
</feature>
<evidence type="ECO:0000256" key="1">
    <source>
        <dbReference type="SAM" id="Phobius"/>
    </source>
</evidence>
<organism evidence="3">
    <name type="scientific">Streptococcus suis</name>
    <dbReference type="NCBI Taxonomy" id="1307"/>
    <lineage>
        <taxon>Bacteria</taxon>
        <taxon>Bacillati</taxon>
        <taxon>Bacillota</taxon>
        <taxon>Bacilli</taxon>
        <taxon>Lactobacillales</taxon>
        <taxon>Streptococcaceae</taxon>
        <taxon>Streptococcus</taxon>
    </lineage>
</organism>
<feature type="transmembrane region" description="Helical" evidence="1">
    <location>
        <begin position="253"/>
        <end position="272"/>
    </location>
</feature>
<sequence>MEKNIIFRIGFSILFLVLIILSLWKGINEVFTAVLIVWFGVVYYCFRDLPKHFTLFSFMITFFTFLLGRDATYLFLDARSFRIISDESASNHAYWSILVSLIFVFLAYYFTKASSLIRIREIQAQHSIDYIVAVRAVAKYSFYFTYIFLIIALIYQVRYVLNVGYLESYSSLEAGAGTPNFISRLSSFSPFLFFIFLGTKPSKKEAFWPILLYFVYGISTLLTGQRFPVIAVTLVLMNYYVFRNREEKWIEKWHITAILISIPLVLSGLFLMDYIRLSKVVESVNFLDSIFNFFAVQGGSINVIKYAYLYQDSLAETPFYSFNSIRSNILNINEFSGNTIQHALYGSSMAHRMSYIIYGEYAYIHGRGSGSSYIAELFHDFGYLGIAIGSMFYGYLIKKISLMKFNHFFKNAFQLAMLSPLFLAPRGTFDSVIGQPFRRSNLFVLLMVFIVAKTLSDRNRKY</sequence>
<dbReference type="RefSeq" id="WP_029171865.1">
    <property type="nucleotide sequence ID" value="NZ_JBQHIC010000007.1"/>
</dbReference>
<feature type="transmembrane region" description="Helical" evidence="1">
    <location>
        <begin position="5"/>
        <end position="24"/>
    </location>
</feature>
<feature type="transmembrane region" description="Helical" evidence="1">
    <location>
        <begin position="53"/>
        <end position="72"/>
    </location>
</feature>
<proteinExistence type="predicted"/>
<name>A0A0F6UXD6_STRSU</name>
<feature type="transmembrane region" description="Helical" evidence="1">
    <location>
        <begin position="377"/>
        <end position="396"/>
    </location>
</feature>
<reference evidence="3" key="1">
    <citation type="journal article" date="2015" name="Appl. Environ. Microbiol.">
        <title>Eight Novel Capsular Polysaccharide Synthesis Gene Loci Identified in Nontypeable Streptococcus suis Isolates.</title>
        <authorList>
            <person name="Zheng H."/>
            <person name="Ji S."/>
            <person name="Liu Z."/>
            <person name="Lan R."/>
            <person name="Huang Y."/>
            <person name="Bai X."/>
            <person name="Gottschalk M."/>
            <person name="Xu J."/>
        </authorList>
    </citation>
    <scope>NUCLEOTIDE SEQUENCE</scope>
    <source>
        <strain evidence="2">YS35_seq</strain>
        <strain evidence="3">YS38_seq</strain>
    </source>
</reference>
<keyword evidence="1" id="KW-0812">Transmembrane</keyword>
<dbReference type="Pfam" id="PF14296">
    <property type="entry name" value="O-ag_pol_Wzy"/>
    <property type="match status" value="1"/>
</dbReference>
<evidence type="ECO:0000313" key="2">
    <source>
        <dbReference type="EMBL" id="AKE80076.1"/>
    </source>
</evidence>
<accession>A0A0F6UXD6</accession>
<protein>
    <submittedName>
        <fullName evidence="3">Wzy</fullName>
    </submittedName>
</protein>
<dbReference type="AlphaFoldDB" id="A0A0F6UXD6"/>
<dbReference type="InterPro" id="IPR029468">
    <property type="entry name" value="O-ag_pol_Wzy"/>
</dbReference>
<feature type="transmembrane region" description="Helical" evidence="1">
    <location>
        <begin position="92"/>
        <end position="110"/>
    </location>
</feature>
<feature type="transmembrane region" description="Helical" evidence="1">
    <location>
        <begin position="140"/>
        <end position="161"/>
    </location>
</feature>
<gene>
    <name evidence="3" type="primary">cpsK</name>
    <name evidence="2" type="ORF">YS35.seq-orf00011</name>
    <name evidence="3" type="ORF">YS38.seq-orf00011</name>
</gene>
<keyword evidence="1" id="KW-0472">Membrane</keyword>
<dbReference type="EMBL" id="KM972267">
    <property type="protein sequence ID" value="AKE80118.1"/>
    <property type="molecule type" value="Genomic_DNA"/>
</dbReference>